<dbReference type="PANTHER" id="PTHR46211">
    <property type="entry name" value="GLYCEROPHOSPHORYL DIESTER PHOSPHODIESTERASE"/>
    <property type="match status" value="1"/>
</dbReference>
<dbReference type="PROSITE" id="PS51704">
    <property type="entry name" value="GP_PDE"/>
    <property type="match status" value="1"/>
</dbReference>
<organism evidence="2 3">
    <name type="scientific">Megasphaera lornae</name>
    <dbReference type="NCBI Taxonomy" id="1000568"/>
    <lineage>
        <taxon>Bacteria</taxon>
        <taxon>Bacillati</taxon>
        <taxon>Bacillota</taxon>
        <taxon>Negativicutes</taxon>
        <taxon>Veillonellales</taxon>
        <taxon>Veillonellaceae</taxon>
        <taxon>Megasphaera</taxon>
    </lineage>
</organism>
<sequence>MLNFAHRGFSGKYPENTMLAFQKALESGADGIELDVQLTRDNRLVIIHDERVDRTTDGTGFVRDFTLSDIQQLNAAGTYADTLPPVSIPTFREYCHWVKQTDLLTNIELKNGVYDYPGIEAEVWQVLQEFQLQDQVIISSFNHASILRMKQLAPQLTYGLLTESWLINPGKYTRDLGVACYHPLYGSLTDDTVAEIKRQGIRINTFTVNDEEAVRKLLQQGIDCVITNYPDMVRRIIQGG</sequence>
<dbReference type="SUPFAM" id="SSF51695">
    <property type="entry name" value="PLC-like phosphodiesterases"/>
    <property type="match status" value="1"/>
</dbReference>
<dbReference type="Gene3D" id="3.20.20.190">
    <property type="entry name" value="Phosphatidylinositol (PI) phosphodiesterase"/>
    <property type="match status" value="1"/>
</dbReference>
<dbReference type="RefSeq" id="WP_007391583.1">
    <property type="nucleotide sequence ID" value="NZ_AFIJ01000038.1"/>
</dbReference>
<evidence type="ECO:0000259" key="1">
    <source>
        <dbReference type="PROSITE" id="PS51704"/>
    </source>
</evidence>
<feature type="domain" description="GP-PDE" evidence="1">
    <location>
        <begin position="1"/>
        <end position="237"/>
    </location>
</feature>
<keyword evidence="3" id="KW-1185">Reference proteome</keyword>
<dbReference type="PANTHER" id="PTHR46211:SF1">
    <property type="entry name" value="GLYCEROPHOSPHODIESTER PHOSPHODIESTERASE, CYTOPLASMIC"/>
    <property type="match status" value="1"/>
</dbReference>
<dbReference type="InterPro" id="IPR017946">
    <property type="entry name" value="PLC-like_Pdiesterase_TIM-brl"/>
</dbReference>
<comment type="caution">
    <text evidence="2">The sequence shown here is derived from an EMBL/GenBank/DDBJ whole genome shotgun (WGS) entry which is preliminary data.</text>
</comment>
<dbReference type="EMBL" id="AFIJ01000038">
    <property type="protein sequence ID" value="EGL39417.1"/>
    <property type="molecule type" value="Genomic_DNA"/>
</dbReference>
<proteinExistence type="predicted"/>
<name>A0ABP2L2X9_9FIRM</name>
<reference evidence="2 3" key="1">
    <citation type="submission" date="2011-04" db="EMBL/GenBank/DDBJ databases">
        <authorList>
            <person name="Harkins D.M."/>
            <person name="Madupu R."/>
            <person name="Durkin A.S."/>
            <person name="Torralba M."/>
            <person name="Methe B."/>
            <person name="Sutton G.G."/>
            <person name="Nelson K.E."/>
        </authorList>
    </citation>
    <scope>NUCLEOTIDE SEQUENCE [LARGE SCALE GENOMIC DNA]</scope>
    <source>
        <strain evidence="2 3">UPII 199-6</strain>
    </source>
</reference>
<dbReference type="CDD" id="cd08563">
    <property type="entry name" value="GDPD_TtGDE_like"/>
    <property type="match status" value="1"/>
</dbReference>
<accession>A0ABP2L2X9</accession>
<dbReference type="Pfam" id="PF03009">
    <property type="entry name" value="GDPD"/>
    <property type="match status" value="1"/>
</dbReference>
<gene>
    <name evidence="2" type="ORF">HMPREF1039_0889</name>
</gene>
<dbReference type="InterPro" id="IPR030395">
    <property type="entry name" value="GP_PDE_dom"/>
</dbReference>
<evidence type="ECO:0000313" key="3">
    <source>
        <dbReference type="Proteomes" id="UP000004018"/>
    </source>
</evidence>
<protein>
    <submittedName>
        <fullName evidence="2">Glycerophosphodiester phosphodiesterase family protein</fullName>
    </submittedName>
</protein>
<dbReference type="Proteomes" id="UP000004018">
    <property type="component" value="Unassembled WGS sequence"/>
</dbReference>
<evidence type="ECO:0000313" key="2">
    <source>
        <dbReference type="EMBL" id="EGL39417.1"/>
    </source>
</evidence>